<dbReference type="AlphaFoldDB" id="A0A4Q7ZGD7"/>
<dbReference type="Pfam" id="PF22422">
    <property type="entry name" value="MGH1-like_GH"/>
    <property type="match status" value="2"/>
</dbReference>
<feature type="domain" description="Mannosylglycerate hydrolase MGH1-like glycoside hydrolase" evidence="2">
    <location>
        <begin position="722"/>
        <end position="891"/>
    </location>
</feature>
<reference evidence="3 4" key="1">
    <citation type="submission" date="2019-02" db="EMBL/GenBank/DDBJ databases">
        <title>Sequencing the genomes of 1000 actinobacteria strains.</title>
        <authorList>
            <person name="Klenk H.-P."/>
        </authorList>
    </citation>
    <scope>NUCLEOTIDE SEQUENCE [LARGE SCALE GENOMIC DNA]</scope>
    <source>
        <strain evidence="3 4">DSM 45162</strain>
    </source>
</reference>
<accession>A0A4Q7ZGD7</accession>
<dbReference type="InterPro" id="IPR054491">
    <property type="entry name" value="MGH1-like_GH"/>
</dbReference>
<dbReference type="SUPFAM" id="SSF48208">
    <property type="entry name" value="Six-hairpin glycosidases"/>
    <property type="match status" value="1"/>
</dbReference>
<dbReference type="EMBL" id="SHKY01000001">
    <property type="protein sequence ID" value="RZU49411.1"/>
    <property type="molecule type" value="Genomic_DNA"/>
</dbReference>
<dbReference type="GO" id="GO:0009311">
    <property type="term" value="P:oligosaccharide metabolic process"/>
    <property type="evidence" value="ECO:0007669"/>
    <property type="project" value="InterPro"/>
</dbReference>
<dbReference type="Proteomes" id="UP000292564">
    <property type="component" value="Unassembled WGS sequence"/>
</dbReference>
<dbReference type="RefSeq" id="WP_242624727.1">
    <property type="nucleotide sequence ID" value="NZ_SHKY01000001.1"/>
</dbReference>
<comment type="caution">
    <text evidence="3">The sequence shown here is derived from an EMBL/GenBank/DDBJ whole genome shotgun (WGS) entry which is preliminary data.</text>
</comment>
<evidence type="ECO:0000313" key="3">
    <source>
        <dbReference type="EMBL" id="RZU49411.1"/>
    </source>
</evidence>
<dbReference type="InterPro" id="IPR008928">
    <property type="entry name" value="6-hairpin_glycosidase_sf"/>
</dbReference>
<keyword evidence="4" id="KW-1185">Reference proteome</keyword>
<organism evidence="3 4">
    <name type="scientific">Krasilnikovia cinnamomea</name>
    <dbReference type="NCBI Taxonomy" id="349313"/>
    <lineage>
        <taxon>Bacteria</taxon>
        <taxon>Bacillati</taxon>
        <taxon>Actinomycetota</taxon>
        <taxon>Actinomycetes</taxon>
        <taxon>Micromonosporales</taxon>
        <taxon>Micromonosporaceae</taxon>
        <taxon>Krasilnikovia</taxon>
    </lineage>
</organism>
<feature type="domain" description="Mannosylglycerate hydrolase MGH1-like glycoside hydrolase" evidence="2">
    <location>
        <begin position="449"/>
        <end position="552"/>
    </location>
</feature>
<name>A0A4Q7ZGD7_9ACTN</name>
<evidence type="ECO:0000256" key="1">
    <source>
        <dbReference type="SAM" id="MobiDB-lite"/>
    </source>
</evidence>
<dbReference type="GO" id="GO:0004573">
    <property type="term" value="F:Glc3Man9GlcNAc2 oligosaccharide glucosidase activity"/>
    <property type="evidence" value="ECO:0007669"/>
    <property type="project" value="InterPro"/>
</dbReference>
<protein>
    <recommendedName>
        <fullName evidence="2">Mannosylglycerate hydrolase MGH1-like glycoside hydrolase domain-containing protein</fullName>
    </recommendedName>
</protein>
<feature type="region of interest" description="Disordered" evidence="1">
    <location>
        <begin position="1"/>
        <end position="37"/>
    </location>
</feature>
<evidence type="ECO:0000313" key="4">
    <source>
        <dbReference type="Proteomes" id="UP000292564"/>
    </source>
</evidence>
<dbReference type="Gene3D" id="1.50.10.10">
    <property type="match status" value="2"/>
</dbReference>
<evidence type="ECO:0000259" key="2">
    <source>
        <dbReference type="Pfam" id="PF22422"/>
    </source>
</evidence>
<dbReference type="InterPro" id="IPR012341">
    <property type="entry name" value="6hp_glycosidase-like_sf"/>
</dbReference>
<proteinExistence type="predicted"/>
<sequence>MSSAASPGSFGADQQRPHETGADPAHQPDTGAEQRRLHEADAAGVGWRRWGPYLSERQWGTVREDYSANGDAWAYFTHDQARSRAYRWGEDGIAGFCDEQQFLCLAVAMWNGRDPILKERLFGLTNAEGNHGEDVKEYYFYLDCTPTHSYQRMLYKYPQAEFPYTDLVATNGARSREEFEYELLDTGIFDDGRYFDVVVEYAKDGPEDVLLRITVHNRGPEEAHLRLLPTAWFRDIWSAAPDAPRPRLSAEPGTSVIALSHPHLGERWLLSLDGDRLLFTENATNTERLFGSPNATPYVKDAFDRYVVHGDDAAVNPDLTGTKAAVDVPLTLPPGGSAAVRLRLTDTPPAPDDPRLSASGFDDVVERRRAEADAFYDGILDPELAEAERPVVRQAMAGMLWSKQYFGYDVEQWLTEHGLDPLDADGVRNGDWFHLVAHDVISMPDKWEYPWFAAWDLAFHAITLGLVDTTFAKHQLDLLLSRRYLHPNGQIPAYEWNFGDVNPPVHAWATYLLYELEKANTGRGDRAWLKNAFLKLAKNFTWWINRKDVDGRNVFQGGFLGLDNIGVFDRSAPLPTGGHLDQADGTAWMALYCQNMLQIALELADDEPVYLEQAQTFLQHFMLIAVAVNRSGGKAESMWDEQDGFFYDLLRLPDGSATRMRVRSMVGLLPLAAATVLRPEVADRHPELLAGAQEFVTRHPSIASVLTPGRFRGDGGHYLLALFDRDRLRRVLAILLDEQEFLSPYGIRSVSRYHADHPYRLDVDGQRHEVSYQPAESDSGMFGGNSNWRGPLWVPMNALLIRALLNLHVGYGDEFTVECPTGSGRQLTLFEVAREISDRLTRIFVPDEQGRRPCYGGQSIFATDEHWRDLLTFSEYFHGDNGAGLGASHQTGWTGLVAVFPNLFAGLQSQDLLAHGMIGVRRTRQERR</sequence>
<dbReference type="InterPro" id="IPR004888">
    <property type="entry name" value="Glycoside_hydrolase_63"/>
</dbReference>
<dbReference type="PANTHER" id="PTHR10412">
    <property type="entry name" value="MANNOSYL-OLIGOSACCHARIDE GLUCOSIDASE"/>
    <property type="match status" value="1"/>
</dbReference>
<gene>
    <name evidence="3" type="ORF">EV385_1161</name>
</gene>
<dbReference type="PANTHER" id="PTHR10412:SF10">
    <property type="entry name" value="GLYCOSYL HYDROLASE FAMILY 63 C-TERMINAL DOMAIN-CONTAINING PROTEIN"/>
    <property type="match status" value="1"/>
</dbReference>